<feature type="domain" description="THAP-type" evidence="11">
    <location>
        <begin position="22"/>
        <end position="108"/>
    </location>
</feature>
<dbReference type="GO" id="GO:0005634">
    <property type="term" value="C:nucleus"/>
    <property type="evidence" value="ECO:0007669"/>
    <property type="project" value="InterPro"/>
</dbReference>
<dbReference type="Pfam" id="PF05485">
    <property type="entry name" value="THAP"/>
    <property type="match status" value="1"/>
</dbReference>
<evidence type="ECO:0000313" key="14">
    <source>
        <dbReference type="Proteomes" id="UP001233999"/>
    </source>
</evidence>
<feature type="domain" description="ZAD" evidence="12">
    <location>
        <begin position="327"/>
        <end position="396"/>
    </location>
</feature>
<feature type="domain" description="C2H2-type" evidence="10">
    <location>
        <begin position="614"/>
        <end position="642"/>
    </location>
</feature>
<dbReference type="InterPro" id="IPR013087">
    <property type="entry name" value="Znf_C2H2_type"/>
</dbReference>
<dbReference type="SMART" id="SM00980">
    <property type="entry name" value="THAP"/>
    <property type="match status" value="1"/>
</dbReference>
<keyword evidence="1 8" id="KW-0479">Metal-binding</keyword>
<feature type="region of interest" description="Disordered" evidence="9">
    <location>
        <begin position="264"/>
        <end position="292"/>
    </location>
</feature>
<evidence type="ECO:0000256" key="6">
    <source>
        <dbReference type="PROSITE-ProRule" id="PRU00042"/>
    </source>
</evidence>
<dbReference type="GO" id="GO:0003677">
    <property type="term" value="F:DNA binding"/>
    <property type="evidence" value="ECO:0007669"/>
    <property type="project" value="UniProtKB-UniRule"/>
</dbReference>
<keyword evidence="4 8" id="KW-0862">Zinc</keyword>
<dbReference type="PROSITE" id="PS51915">
    <property type="entry name" value="ZAD"/>
    <property type="match status" value="1"/>
</dbReference>
<dbReference type="InterPro" id="IPR012934">
    <property type="entry name" value="Znf_AD"/>
</dbReference>
<reference evidence="13" key="2">
    <citation type="submission" date="2023-05" db="EMBL/GenBank/DDBJ databases">
        <authorList>
            <person name="Fouks B."/>
        </authorList>
    </citation>
    <scope>NUCLEOTIDE SEQUENCE</scope>
    <source>
        <strain evidence="13">Stay&amp;Tobe</strain>
        <tissue evidence="13">Testes</tissue>
    </source>
</reference>
<keyword evidence="3 6" id="KW-0863">Zinc-finger</keyword>
<evidence type="ECO:0000256" key="8">
    <source>
        <dbReference type="PROSITE-ProRule" id="PRU01263"/>
    </source>
</evidence>
<dbReference type="GO" id="GO:0008270">
    <property type="term" value="F:zinc ion binding"/>
    <property type="evidence" value="ECO:0007669"/>
    <property type="project" value="UniProtKB-UniRule"/>
</dbReference>
<evidence type="ECO:0000259" key="12">
    <source>
        <dbReference type="PROSITE" id="PS51915"/>
    </source>
</evidence>
<dbReference type="SUPFAM" id="SSF57716">
    <property type="entry name" value="Glucocorticoid receptor-like (DNA-binding domain)"/>
    <property type="match status" value="2"/>
</dbReference>
<dbReference type="SUPFAM" id="SSF57667">
    <property type="entry name" value="beta-beta-alpha zinc fingers"/>
    <property type="match status" value="5"/>
</dbReference>
<name>A0AAD8EGW8_DIPPU</name>
<dbReference type="PANTHER" id="PTHR24379">
    <property type="entry name" value="KRAB AND ZINC FINGER DOMAIN-CONTAINING"/>
    <property type="match status" value="1"/>
</dbReference>
<dbReference type="PANTHER" id="PTHR24379:SF121">
    <property type="entry name" value="C2H2-TYPE DOMAIN-CONTAINING PROTEIN"/>
    <property type="match status" value="1"/>
</dbReference>
<dbReference type="EMBL" id="JASPKZ010004914">
    <property type="protein sequence ID" value="KAJ9589721.1"/>
    <property type="molecule type" value="Genomic_DNA"/>
</dbReference>
<dbReference type="AlphaFoldDB" id="A0AAD8EGW8"/>
<evidence type="ECO:0000259" key="10">
    <source>
        <dbReference type="PROSITE" id="PS50157"/>
    </source>
</evidence>
<dbReference type="PROSITE" id="PS50157">
    <property type="entry name" value="ZINC_FINGER_C2H2_2"/>
    <property type="match status" value="7"/>
</dbReference>
<evidence type="ECO:0000256" key="2">
    <source>
        <dbReference type="ARBA" id="ARBA00022737"/>
    </source>
</evidence>
<feature type="domain" description="C2H2-type" evidence="10">
    <location>
        <begin position="480"/>
        <end position="510"/>
    </location>
</feature>
<gene>
    <name evidence="13" type="ORF">L9F63_017060</name>
</gene>
<sequence>LVWYKMESTKEDSTIATPGRTYGCHACNAWNCKNRQRIKFSDGSYLIHRFPKEPERCLEWVRRAGREDLLNKPLSYLSYNLSLCSDHFHPDCYIEKKTLRSDALPTIFNPGRASDSECAKTENKMQFLKEEMKAFIEFDNPQLNWSSQNTIDMARVVDDTPLESGFLLNSSEADGHVNDGKDAEKSNKQTEVVFDDEQEMYEEIIQDSYISNEELENISKQREEMMCDGGVKTYGRIQSTKSHLSSSYIEDESELPYENCGENFQDDCEENSGESQGISRENHQENSGEICQEKSKKTHLENFRECEEIINSKQELLNVKWEILPEEICRLCASKDEQHKQPIYLWMKIMKKLIPEMVALNDGLPQYICKTCAEKLHLCVTIKKGFIESYKKLRSEINIIGENVKTECDNLAASDSDYDDNSSPLHNPVENFASNNESVLFNSEQNSIHNEDIANIKSKEIAASTHTQAKCKKRKKLVKYSCICMECEKLFLRAKALKDHLKSEHNAVKCQYCHRYFTDTSELQNHTKTHTDTQYKCKCGAQVGSIKDLKDHIINHNPPKHTCSVCHKKFYNFFEMKHHEKGHKKAICEICGKQLKKEAYLQLHMRRHTGEKPYQCEQCGVSFTTSDRYYIHRYKRHSTERIHCEICGTVLFTELAFRRHMRAHEKGTMQHCEVCLVQFRYQFSKDMHRSTRCSTCICVVCSMIFPDSRELIEHRSKEHTEEEITNAAIVFRNGRRYSCSLCSKSYKKPDSLCKHKRKHHGDQKKTSKEFSPKKNKTPKKQRNVFNCTKCEKKFKSQKALTVHTASFHEDENCNFSCSYCKEKFAELNTLISHESQHLKEKVFSCCGWIFCTKADFIRHKRLHSQNVPDIAYGGENYDETTELNIVLPSDMLT</sequence>
<feature type="domain" description="C2H2-type" evidence="10">
    <location>
        <begin position="508"/>
        <end position="535"/>
    </location>
</feature>
<reference evidence="13" key="1">
    <citation type="journal article" date="2023" name="IScience">
        <title>Live-bearing cockroach genome reveals convergent evolutionary mechanisms linked to viviparity in insects and beyond.</title>
        <authorList>
            <person name="Fouks B."/>
            <person name="Harrison M.C."/>
            <person name="Mikhailova A.A."/>
            <person name="Marchal E."/>
            <person name="English S."/>
            <person name="Carruthers M."/>
            <person name="Jennings E.C."/>
            <person name="Chiamaka E.L."/>
            <person name="Frigard R.A."/>
            <person name="Pippel M."/>
            <person name="Attardo G.M."/>
            <person name="Benoit J.B."/>
            <person name="Bornberg-Bauer E."/>
            <person name="Tobe S.S."/>
        </authorList>
    </citation>
    <scope>NUCLEOTIDE SEQUENCE</scope>
    <source>
        <strain evidence="13">Stay&amp;Tobe</strain>
    </source>
</reference>
<dbReference type="Gene3D" id="3.30.160.60">
    <property type="entry name" value="Classic Zinc Finger"/>
    <property type="match status" value="5"/>
</dbReference>
<dbReference type="SMART" id="SM00692">
    <property type="entry name" value="DM3"/>
    <property type="match status" value="1"/>
</dbReference>
<feature type="binding site" evidence="8">
    <location>
        <position position="332"/>
    </location>
    <ligand>
        <name>Zn(2+)</name>
        <dbReference type="ChEBI" id="CHEBI:29105"/>
    </ligand>
</feature>
<evidence type="ECO:0000313" key="13">
    <source>
        <dbReference type="EMBL" id="KAJ9589721.1"/>
    </source>
</evidence>
<dbReference type="SMART" id="SM00868">
    <property type="entry name" value="zf-AD"/>
    <property type="match status" value="1"/>
</dbReference>
<feature type="domain" description="C2H2-type" evidence="10">
    <location>
        <begin position="737"/>
        <end position="764"/>
    </location>
</feature>
<dbReference type="FunFam" id="3.30.160.60:FF:000100">
    <property type="entry name" value="Zinc finger 45-like"/>
    <property type="match status" value="1"/>
</dbReference>
<feature type="domain" description="C2H2-type" evidence="10">
    <location>
        <begin position="815"/>
        <end position="842"/>
    </location>
</feature>
<feature type="domain" description="C2H2-type" evidence="10">
    <location>
        <begin position="785"/>
        <end position="813"/>
    </location>
</feature>
<dbReference type="InterPro" id="IPR006612">
    <property type="entry name" value="THAP_Znf"/>
</dbReference>
<evidence type="ECO:0000256" key="5">
    <source>
        <dbReference type="ARBA" id="ARBA00023125"/>
    </source>
</evidence>
<comment type="caution">
    <text evidence="13">The sequence shown here is derived from an EMBL/GenBank/DDBJ whole genome shotgun (WGS) entry which is preliminary data.</text>
</comment>
<accession>A0AAD8EGW8</accession>
<feature type="binding site" evidence="8">
    <location>
        <position position="372"/>
    </location>
    <ligand>
        <name>Zn(2+)</name>
        <dbReference type="ChEBI" id="CHEBI:29105"/>
    </ligand>
</feature>
<dbReference type="Proteomes" id="UP001233999">
    <property type="component" value="Unassembled WGS sequence"/>
</dbReference>
<protein>
    <submittedName>
        <fullName evidence="13">Uncharacterized protein</fullName>
    </submittedName>
</protein>
<dbReference type="PROSITE" id="PS00028">
    <property type="entry name" value="ZINC_FINGER_C2H2_1"/>
    <property type="match status" value="8"/>
</dbReference>
<dbReference type="PROSITE" id="PS50950">
    <property type="entry name" value="ZF_THAP"/>
    <property type="match status" value="1"/>
</dbReference>
<evidence type="ECO:0000256" key="3">
    <source>
        <dbReference type="ARBA" id="ARBA00022771"/>
    </source>
</evidence>
<feature type="binding site" evidence="8">
    <location>
        <position position="329"/>
    </location>
    <ligand>
        <name>Zn(2+)</name>
        <dbReference type="ChEBI" id="CHEBI:29105"/>
    </ligand>
</feature>
<evidence type="ECO:0000256" key="9">
    <source>
        <dbReference type="SAM" id="MobiDB-lite"/>
    </source>
</evidence>
<feature type="domain" description="C2H2-type" evidence="10">
    <location>
        <begin position="586"/>
        <end position="613"/>
    </location>
</feature>
<keyword evidence="2" id="KW-0677">Repeat</keyword>
<feature type="region of interest" description="Disordered" evidence="9">
    <location>
        <begin position="751"/>
        <end position="780"/>
    </location>
</feature>
<feature type="non-terminal residue" evidence="13">
    <location>
        <position position="893"/>
    </location>
</feature>
<proteinExistence type="predicted"/>
<feature type="compositionally biased region" description="Basic and acidic residues" evidence="9">
    <location>
        <begin position="763"/>
        <end position="772"/>
    </location>
</feature>
<evidence type="ECO:0000256" key="7">
    <source>
        <dbReference type="PROSITE-ProRule" id="PRU00309"/>
    </source>
</evidence>
<dbReference type="SMART" id="SM00355">
    <property type="entry name" value="ZnF_C2H2"/>
    <property type="match status" value="12"/>
</dbReference>
<evidence type="ECO:0000256" key="1">
    <source>
        <dbReference type="ARBA" id="ARBA00022723"/>
    </source>
</evidence>
<dbReference type="InterPro" id="IPR036236">
    <property type="entry name" value="Znf_C2H2_sf"/>
</dbReference>
<dbReference type="Pfam" id="PF07776">
    <property type="entry name" value="zf-AD"/>
    <property type="match status" value="1"/>
</dbReference>
<keyword evidence="5 7" id="KW-0238">DNA-binding</keyword>
<feature type="binding site" evidence="8">
    <location>
        <position position="369"/>
    </location>
    <ligand>
        <name>Zn(2+)</name>
        <dbReference type="ChEBI" id="CHEBI:29105"/>
    </ligand>
</feature>
<feature type="compositionally biased region" description="Basic and acidic residues" evidence="9">
    <location>
        <begin position="280"/>
        <end position="292"/>
    </location>
</feature>
<keyword evidence="14" id="KW-1185">Reference proteome</keyword>
<organism evidence="13 14">
    <name type="scientific">Diploptera punctata</name>
    <name type="common">Pacific beetle cockroach</name>
    <dbReference type="NCBI Taxonomy" id="6984"/>
    <lineage>
        <taxon>Eukaryota</taxon>
        <taxon>Metazoa</taxon>
        <taxon>Ecdysozoa</taxon>
        <taxon>Arthropoda</taxon>
        <taxon>Hexapoda</taxon>
        <taxon>Insecta</taxon>
        <taxon>Pterygota</taxon>
        <taxon>Neoptera</taxon>
        <taxon>Polyneoptera</taxon>
        <taxon>Dictyoptera</taxon>
        <taxon>Blattodea</taxon>
        <taxon>Blaberoidea</taxon>
        <taxon>Blaberidae</taxon>
        <taxon>Diplopterinae</taxon>
        <taxon>Diploptera</taxon>
    </lineage>
</organism>
<dbReference type="Pfam" id="PF00096">
    <property type="entry name" value="zf-C2H2"/>
    <property type="match status" value="4"/>
</dbReference>
<evidence type="ECO:0000256" key="4">
    <source>
        <dbReference type="ARBA" id="ARBA00022833"/>
    </source>
</evidence>
<evidence type="ECO:0000259" key="11">
    <source>
        <dbReference type="PROSITE" id="PS50950"/>
    </source>
</evidence>